<comment type="caution">
    <text evidence="2">The sequence shown here is derived from an EMBL/GenBank/DDBJ whole genome shotgun (WGS) entry which is preliminary data.</text>
</comment>
<evidence type="ECO:0000313" key="2">
    <source>
        <dbReference type="EMBL" id="MDP9685251.1"/>
    </source>
</evidence>
<dbReference type="SUPFAM" id="SSF56112">
    <property type="entry name" value="Protein kinase-like (PK-like)"/>
    <property type="match status" value="1"/>
</dbReference>
<accession>A0ABT9LNZ1</accession>
<dbReference type="InterPro" id="IPR011009">
    <property type="entry name" value="Kinase-like_dom_sf"/>
</dbReference>
<dbReference type="GeneID" id="91554732"/>
<feature type="region of interest" description="Disordered" evidence="1">
    <location>
        <begin position="1"/>
        <end position="24"/>
    </location>
</feature>
<evidence type="ECO:0000313" key="3">
    <source>
        <dbReference type="Proteomes" id="UP001231675"/>
    </source>
</evidence>
<name>A0ABT9LNZ1_STRGD</name>
<reference evidence="2 3" key="1">
    <citation type="submission" date="2023-07" db="EMBL/GenBank/DDBJ databases">
        <title>Sequencing the genomes of 1000 actinobacteria strains.</title>
        <authorList>
            <person name="Klenk H.-P."/>
        </authorList>
    </citation>
    <scope>NUCLEOTIDE SEQUENCE [LARGE SCALE GENOMIC DNA]</scope>
    <source>
        <strain evidence="2 3">DSM 40229</strain>
    </source>
</reference>
<dbReference type="RefSeq" id="WP_189418318.1">
    <property type="nucleotide sequence ID" value="NZ_BMSM01000008.1"/>
</dbReference>
<proteinExistence type="predicted"/>
<evidence type="ECO:0008006" key="4">
    <source>
        <dbReference type="Google" id="ProtNLM"/>
    </source>
</evidence>
<sequence>MTAPLPPVPLRAEPGPGTPPATVPPSLAQAAARLGLDPVGRMDSGGSDSVCALVRDGDGTRFVLKYLRSATGRVDGHGLGTFRAKERQQRHLARVAPAVAARYLPVLHAEHGPGWSAFLLPYSPYPSLADTGRSAGTADFVRLLDAVVGPLVDDGYAPGGHPPAPDLWQSVYLERLPRRRWILRRHLPADLWRDTVVVNGRRVPTMEPLYRAAGAPRVAALFTGSRLSLPVHGDLNLRNVLADPRPCAAPEFHLIDPRGTVRPWDVVYDLAKMLFTLTLFDDCMRTGYTVHSPAPGEYTLAPAGPSGLRHAVPGFLDLLPRVWEGLAAAGLGDGPWLARLLLAHASHVLAESACRLSDRAAPPATRLNRALGLHLGGLLLMDDLLRRLDGGGPPDAAAHLATTGAA</sequence>
<dbReference type="EMBL" id="JAURUD010000001">
    <property type="protein sequence ID" value="MDP9685251.1"/>
    <property type="molecule type" value="Genomic_DNA"/>
</dbReference>
<organism evidence="2 3">
    <name type="scientific">Streptomyces griseoviridis</name>
    <dbReference type="NCBI Taxonomy" id="45398"/>
    <lineage>
        <taxon>Bacteria</taxon>
        <taxon>Bacillati</taxon>
        <taxon>Actinomycetota</taxon>
        <taxon>Actinomycetes</taxon>
        <taxon>Kitasatosporales</taxon>
        <taxon>Streptomycetaceae</taxon>
        <taxon>Streptomyces</taxon>
    </lineage>
</organism>
<dbReference type="Proteomes" id="UP001231675">
    <property type="component" value="Unassembled WGS sequence"/>
</dbReference>
<keyword evidence="3" id="KW-1185">Reference proteome</keyword>
<gene>
    <name evidence="2" type="ORF">J2S47_005753</name>
</gene>
<evidence type="ECO:0000256" key="1">
    <source>
        <dbReference type="SAM" id="MobiDB-lite"/>
    </source>
</evidence>
<protein>
    <recommendedName>
        <fullName evidence="4">Aminoglycoside phosphotransferase domain-containing protein</fullName>
    </recommendedName>
</protein>